<proteinExistence type="predicted"/>
<dbReference type="Proteomes" id="UP000062519">
    <property type="component" value="Chromosome 1"/>
</dbReference>
<dbReference type="EMBL" id="CP013386">
    <property type="protein sequence ID" value="AOJ02015.1"/>
    <property type="molecule type" value="Genomic_DNA"/>
</dbReference>
<gene>
    <name evidence="1" type="ORF">WS70_09395</name>
</gene>
<organism evidence="1 2">
    <name type="scientific">Burkholderia mayonis</name>
    <dbReference type="NCBI Taxonomy" id="1385591"/>
    <lineage>
        <taxon>Bacteria</taxon>
        <taxon>Pseudomonadati</taxon>
        <taxon>Pseudomonadota</taxon>
        <taxon>Betaproteobacteria</taxon>
        <taxon>Burkholderiales</taxon>
        <taxon>Burkholderiaceae</taxon>
        <taxon>Burkholderia</taxon>
        <taxon>pseudomallei group</taxon>
    </lineage>
</organism>
<protein>
    <submittedName>
        <fullName evidence="1">Uncharacterized protein</fullName>
    </submittedName>
</protein>
<reference evidence="1 2" key="1">
    <citation type="submission" date="2015-12" db="EMBL/GenBank/DDBJ databases">
        <title>Diversity of Burkholderia near neighbor genomes.</title>
        <authorList>
            <person name="Sahl J."/>
            <person name="Wagner D."/>
            <person name="Keim P."/>
        </authorList>
    </citation>
    <scope>NUCLEOTIDE SEQUENCE [LARGE SCALE GENOMIC DNA]</scope>
    <source>
        <strain evidence="1 2">BDU6</strain>
    </source>
</reference>
<keyword evidence="2" id="KW-1185">Reference proteome</keyword>
<dbReference type="KEGG" id="buu:WS70_09395"/>
<accession>A0A1B4FE91</accession>
<evidence type="ECO:0000313" key="1">
    <source>
        <dbReference type="EMBL" id="AOJ02015.1"/>
    </source>
</evidence>
<dbReference type="AlphaFoldDB" id="A0A1B4FE91"/>
<name>A0A1B4FE91_9BURK</name>
<sequence length="64" mass="7467">MIGILIAAGHAMHSDSPTRVKVRFELKRDHLTMKMHITATMYMFDDKFAIHYENMRGKSTRKSL</sequence>
<evidence type="ECO:0000313" key="2">
    <source>
        <dbReference type="Proteomes" id="UP000062519"/>
    </source>
</evidence>